<protein>
    <submittedName>
        <fullName evidence="1">Uncharacterized protein</fullName>
    </submittedName>
</protein>
<accession>A0A6C0D332</accession>
<reference evidence="1" key="1">
    <citation type="journal article" date="2020" name="Nature">
        <title>Giant virus diversity and host interactions through global metagenomics.</title>
        <authorList>
            <person name="Schulz F."/>
            <person name="Roux S."/>
            <person name="Paez-Espino D."/>
            <person name="Jungbluth S."/>
            <person name="Walsh D.A."/>
            <person name="Denef V.J."/>
            <person name="McMahon K.D."/>
            <person name="Konstantinidis K.T."/>
            <person name="Eloe-Fadrosh E.A."/>
            <person name="Kyrpides N.C."/>
            <person name="Woyke T."/>
        </authorList>
    </citation>
    <scope>NUCLEOTIDE SEQUENCE</scope>
    <source>
        <strain evidence="1">GVMAG-M-3300023174-111</strain>
    </source>
</reference>
<sequence length="47" mass="5868">MTTRRTKHRKWSAKYKKSINCRRPKGFSQRQYCKYGRGGRKTRKYRK</sequence>
<name>A0A6C0D332_9ZZZZ</name>
<proteinExistence type="predicted"/>
<evidence type="ECO:0000313" key="1">
    <source>
        <dbReference type="EMBL" id="QHT10802.1"/>
    </source>
</evidence>
<organism evidence="1">
    <name type="scientific">viral metagenome</name>
    <dbReference type="NCBI Taxonomy" id="1070528"/>
    <lineage>
        <taxon>unclassified sequences</taxon>
        <taxon>metagenomes</taxon>
        <taxon>organismal metagenomes</taxon>
    </lineage>
</organism>
<dbReference type="AlphaFoldDB" id="A0A6C0D332"/>
<dbReference type="EMBL" id="MN739530">
    <property type="protein sequence ID" value="QHT10802.1"/>
    <property type="molecule type" value="Genomic_DNA"/>
</dbReference>